<dbReference type="Pfam" id="PF04046">
    <property type="entry name" value="PSP"/>
    <property type="match status" value="1"/>
</dbReference>
<dbReference type="SUPFAM" id="SSF57756">
    <property type="entry name" value="Retrovirus zinc finger-like domains"/>
    <property type="match status" value="1"/>
</dbReference>
<keyword evidence="12" id="KW-0479">Metal-binding</keyword>
<keyword evidence="10" id="KW-1208">Phospholipid metabolism</keyword>
<keyword evidence="5" id="KW-0507">mRNA processing</keyword>
<dbReference type="SMART" id="SM00155">
    <property type="entry name" value="PLDc"/>
    <property type="match status" value="2"/>
</dbReference>
<keyword evidence="12" id="KW-0862">Zinc</keyword>
<dbReference type="CDD" id="cd09137">
    <property type="entry name" value="PLDc_PGS1_euk_2"/>
    <property type="match status" value="1"/>
</dbReference>
<evidence type="ECO:0000256" key="2">
    <source>
        <dbReference type="ARBA" id="ARBA00010682"/>
    </source>
</evidence>
<comment type="pathway">
    <text evidence="1">Phospholipid metabolism; phosphatidylglycerol biosynthesis; phosphatidylglycerol from CDP-diacylglycerol: step 1/2.</text>
</comment>
<dbReference type="GO" id="GO:0008444">
    <property type="term" value="F:CDP-diacylglycerol-glycerol-3-phosphate 3-phosphatidyltransferase activity"/>
    <property type="evidence" value="ECO:0007669"/>
    <property type="project" value="UniProtKB-EC"/>
</dbReference>
<dbReference type="AlphaFoldDB" id="A0A4S4LA26"/>
<accession>A0A4S4LA26</accession>
<keyword evidence="8" id="KW-0443">Lipid metabolism</keyword>
<comment type="catalytic activity">
    <reaction evidence="11">
        <text>a CDP-1,2-diacyl-sn-glycerol + sn-glycerol 3-phosphate = a 1,2-diacyl-sn-glycero-3-phospho-(1'-sn-glycero-3'-phosphate) + CMP + H(+)</text>
        <dbReference type="Rhea" id="RHEA:12593"/>
        <dbReference type="ChEBI" id="CHEBI:15378"/>
        <dbReference type="ChEBI" id="CHEBI:57597"/>
        <dbReference type="ChEBI" id="CHEBI:58332"/>
        <dbReference type="ChEBI" id="CHEBI:60110"/>
        <dbReference type="ChEBI" id="CHEBI:60377"/>
        <dbReference type="EC" id="2.7.8.5"/>
    </reaction>
</comment>
<feature type="compositionally biased region" description="Gly residues" evidence="13">
    <location>
        <begin position="564"/>
        <end position="581"/>
    </location>
</feature>
<dbReference type="PANTHER" id="PTHR12586:SF1">
    <property type="entry name" value="CDP-DIACYLGLYCEROL--GLYCEROL-3-PHOSPHATE 3-PHOSPHATIDYLTRANSFERASE, MITOCHONDRIAL"/>
    <property type="match status" value="1"/>
</dbReference>
<dbReference type="SUPFAM" id="SSF56024">
    <property type="entry name" value="Phospholipase D/nuclease"/>
    <property type="match status" value="1"/>
</dbReference>
<evidence type="ECO:0000256" key="10">
    <source>
        <dbReference type="ARBA" id="ARBA00023264"/>
    </source>
</evidence>
<feature type="domain" description="PLD phosphodiesterase" evidence="14">
    <location>
        <begin position="177"/>
        <end position="198"/>
    </location>
</feature>
<dbReference type="PROSITE" id="PS50158">
    <property type="entry name" value="ZF_CCHC"/>
    <property type="match status" value="1"/>
</dbReference>
<proteinExistence type="inferred from homology"/>
<dbReference type="InterPro" id="IPR036875">
    <property type="entry name" value="Znf_CCHC_sf"/>
</dbReference>
<dbReference type="InterPro" id="IPR001736">
    <property type="entry name" value="PLipase_D/transphosphatidylase"/>
</dbReference>
<gene>
    <name evidence="16" type="ORF">EW145_g2782</name>
</gene>
<evidence type="ECO:0000256" key="1">
    <source>
        <dbReference type="ARBA" id="ARBA00005042"/>
    </source>
</evidence>
<evidence type="ECO:0000256" key="9">
    <source>
        <dbReference type="ARBA" id="ARBA00023209"/>
    </source>
</evidence>
<dbReference type="UniPathway" id="UPA00084">
    <property type="reaction ID" value="UER00503"/>
</dbReference>
<dbReference type="PROSITE" id="PS50035">
    <property type="entry name" value="PLD"/>
    <property type="match status" value="1"/>
</dbReference>
<dbReference type="GO" id="GO:0003676">
    <property type="term" value="F:nucleic acid binding"/>
    <property type="evidence" value="ECO:0007669"/>
    <property type="project" value="InterPro"/>
</dbReference>
<protein>
    <recommendedName>
        <fullName evidence="3">CDP-diacylglycerol--glycerol-3-phosphate 1-phosphatidyltransferase</fullName>
        <ecNumber evidence="3">2.7.8.5</ecNumber>
    </recommendedName>
</protein>
<feature type="region of interest" description="Disordered" evidence="13">
    <location>
        <begin position="558"/>
        <end position="596"/>
    </location>
</feature>
<dbReference type="OrthoDB" id="10250191at2759"/>
<evidence type="ECO:0000256" key="13">
    <source>
        <dbReference type="SAM" id="MobiDB-lite"/>
    </source>
</evidence>
<evidence type="ECO:0000256" key="5">
    <source>
        <dbReference type="ARBA" id="ARBA00022664"/>
    </source>
</evidence>
<keyword evidence="7" id="KW-0677">Repeat</keyword>
<organism evidence="16 17">
    <name type="scientific">Phellinidium pouzarii</name>
    <dbReference type="NCBI Taxonomy" id="167371"/>
    <lineage>
        <taxon>Eukaryota</taxon>
        <taxon>Fungi</taxon>
        <taxon>Dikarya</taxon>
        <taxon>Basidiomycota</taxon>
        <taxon>Agaricomycotina</taxon>
        <taxon>Agaricomycetes</taxon>
        <taxon>Hymenochaetales</taxon>
        <taxon>Hymenochaetaceae</taxon>
        <taxon>Phellinidium</taxon>
    </lineage>
</organism>
<dbReference type="PANTHER" id="PTHR12586">
    <property type="entry name" value="CDP-DIACYLGLYCEROL--SERINE O-PHOSPHATIDYLTRANSFERASE"/>
    <property type="match status" value="1"/>
</dbReference>
<evidence type="ECO:0000259" key="15">
    <source>
        <dbReference type="PROSITE" id="PS50158"/>
    </source>
</evidence>
<evidence type="ECO:0000256" key="3">
    <source>
        <dbReference type="ARBA" id="ARBA00013170"/>
    </source>
</evidence>
<sequence>MRVCVCYTFAKGFSFIPFRRVMSSKALGKLPASQHLHPIVQDFTAQLAVLQPCFSIQSRDVRILSQPNDFYALLLDMIGRARKKIVLSSLYIGSSEKYLITALEDSLRLNPDLHLHLHLDYNRSTRPGPTSTASLLIPLTEAYPERVHTHLFKSPKLKGLMSKLMPRRFDEGWGTWHAKVYGADDEVLISGANLNDSYFKDRQDRYLHFKSHSLSEYCYSFLRTMEPYCFQLLPGSPYRLLWPTKSLHPEHIEIEAGKALQSLQNEYVKSSPVRLEEGSQRVNDVLIFPVIQAGQFEIREEERCLDLLFRHLDRHSTKNGKTPLVDLTSGYFSLSKSYQKLIQRSQTDCRVLCASPLANGFFGSSGISGRIPEAYTHFERQFWQGVYRARRVWKDGHGVQLHEWVRDGWTYHAKGLWVSPAHNLAGIGQLPVLTLFGSTNLNSRSANLDTELAFVMVVPSSEDEGAKTLRENLGKEVQLLREHAVPWKGLERKVRLGTKALIKLTAKAALTHVRKTRPFNLQTVNIRDAGQERWLRRYVYWIPALHLEGREVAKGRWGGERGAEGVGGVGQGTGQGNGNGQQKGQPQRRGAADVGQHMNSTPNGRCFNCGSTSHAVRSCPEPPNHALIALSRALFQFYRKSADADFDRFHSSEEWKMQRLRWLDEFNPGEVRGSLLRDALGLAEGDLGEDVPWLYNMLEWGYPSGWASVEDPKEHILGRIVHGERSDNEEDEMSDFVVFGDEGDMESLRLHQALIQVDKDVTSSQDHCSQSTESPPTSKHELRRWATYCTSLFSSTFLPIYTSRALPPLDNDSSNGANDVTNAARMSDPLSLANKGASDDAELYIGHPWRHPDAFSAFGPRSWAEAYTLVCARRSELTRARQCFEPNESKEETQEESMLPKTETETSSVNDSVQDEDMDMVMSDSD</sequence>
<comment type="similarity">
    <text evidence="2">Belongs to the CDP-alcohol phosphatidyltransferase class-II family.</text>
</comment>
<evidence type="ECO:0000313" key="17">
    <source>
        <dbReference type="Proteomes" id="UP000308199"/>
    </source>
</evidence>
<evidence type="ECO:0000256" key="7">
    <source>
        <dbReference type="ARBA" id="ARBA00022737"/>
    </source>
</evidence>
<evidence type="ECO:0000259" key="14">
    <source>
        <dbReference type="PROSITE" id="PS50035"/>
    </source>
</evidence>
<evidence type="ECO:0000256" key="6">
    <source>
        <dbReference type="ARBA" id="ARBA00022679"/>
    </source>
</evidence>
<dbReference type="CDD" id="cd09135">
    <property type="entry name" value="PLDc_PGS1_euk_1"/>
    <property type="match status" value="1"/>
</dbReference>
<evidence type="ECO:0000256" key="12">
    <source>
        <dbReference type="PROSITE-ProRule" id="PRU00047"/>
    </source>
</evidence>
<keyword evidence="12" id="KW-0863">Zinc-finger</keyword>
<evidence type="ECO:0000256" key="11">
    <source>
        <dbReference type="ARBA" id="ARBA00048586"/>
    </source>
</evidence>
<keyword evidence="4" id="KW-0444">Lipid biosynthesis</keyword>
<keyword evidence="6" id="KW-0808">Transferase</keyword>
<dbReference type="InterPro" id="IPR016270">
    <property type="entry name" value="PGS1"/>
</dbReference>
<dbReference type="GO" id="GO:0006397">
    <property type="term" value="P:mRNA processing"/>
    <property type="evidence" value="ECO:0007669"/>
    <property type="project" value="UniProtKB-KW"/>
</dbReference>
<name>A0A4S4LA26_9AGAM</name>
<keyword evidence="9" id="KW-0594">Phospholipid biosynthesis</keyword>
<dbReference type="GO" id="GO:0032049">
    <property type="term" value="P:cardiolipin biosynthetic process"/>
    <property type="evidence" value="ECO:0007669"/>
    <property type="project" value="InterPro"/>
</dbReference>
<feature type="compositionally biased region" description="Acidic residues" evidence="13">
    <location>
        <begin position="913"/>
        <end position="926"/>
    </location>
</feature>
<reference evidence="16 17" key="1">
    <citation type="submission" date="2019-02" db="EMBL/GenBank/DDBJ databases">
        <title>Genome sequencing of the rare red list fungi Phellinidium pouzarii.</title>
        <authorList>
            <person name="Buettner E."/>
            <person name="Kellner H."/>
        </authorList>
    </citation>
    <scope>NUCLEOTIDE SEQUENCE [LARGE SCALE GENOMIC DNA]</scope>
    <source>
        <strain evidence="16 17">DSM 108285</strain>
    </source>
</reference>
<dbReference type="EC" id="2.7.8.5" evidence="3"/>
<evidence type="ECO:0000313" key="16">
    <source>
        <dbReference type="EMBL" id="THH08325.1"/>
    </source>
</evidence>
<dbReference type="EMBL" id="SGPK01000104">
    <property type="protein sequence ID" value="THH08325.1"/>
    <property type="molecule type" value="Genomic_DNA"/>
</dbReference>
<feature type="domain" description="CCHC-type" evidence="15">
    <location>
        <begin position="605"/>
        <end position="621"/>
    </location>
</feature>
<comment type="caution">
    <text evidence="16">The sequence shown here is derived from an EMBL/GenBank/DDBJ whole genome shotgun (WGS) entry which is preliminary data.</text>
</comment>
<feature type="region of interest" description="Disordered" evidence="13">
    <location>
        <begin position="882"/>
        <end position="926"/>
    </location>
</feature>
<dbReference type="InterPro" id="IPR006568">
    <property type="entry name" value="PSP_pro-rich"/>
</dbReference>
<dbReference type="Proteomes" id="UP000308199">
    <property type="component" value="Unassembled WGS sequence"/>
</dbReference>
<keyword evidence="17" id="KW-1185">Reference proteome</keyword>
<evidence type="ECO:0000256" key="4">
    <source>
        <dbReference type="ARBA" id="ARBA00022516"/>
    </source>
</evidence>
<dbReference type="GO" id="GO:0005739">
    <property type="term" value="C:mitochondrion"/>
    <property type="evidence" value="ECO:0007669"/>
    <property type="project" value="TreeGrafter"/>
</dbReference>
<dbReference type="InterPro" id="IPR001878">
    <property type="entry name" value="Znf_CCHC"/>
</dbReference>
<dbReference type="GO" id="GO:0008270">
    <property type="term" value="F:zinc ion binding"/>
    <property type="evidence" value="ECO:0007669"/>
    <property type="project" value="UniProtKB-KW"/>
</dbReference>
<dbReference type="Gene3D" id="3.30.870.10">
    <property type="entry name" value="Endonuclease Chain A"/>
    <property type="match status" value="2"/>
</dbReference>
<evidence type="ECO:0000256" key="8">
    <source>
        <dbReference type="ARBA" id="ARBA00023098"/>
    </source>
</evidence>